<keyword evidence="4" id="KW-1185">Reference proteome</keyword>
<sequence length="479" mass="53484">MASPTSNLFALLVGINTYESSDFLDLRSAVQDAFRYKEYLTDRLRVPESQIQVLTNEEASRAAILRGFISLKEDPQIQEGDPIFIFYAGHGAELESPPGWESGRPNNMIQMLVPQDFCSDIGKVIPGIPDRTVGALLEDIAEKKGNNITVVLDCCHSASGTRGRSGKFSVRGSEILRPSIHTEGLDRHIWDKGAKPLYPIPKFRFTGLRSHILIAACGPNEVARESASHGSFSFQFLRLLRSVPPDQLRYSEILTRMSPIFGQNPQIEGINLHRYLFDAKVNPPLFQTYALRYDQSMKSIFIDAGTAHGVTAGTEFAVIRRDTGTRMGNLIVDKPAAFSSTVRSDHQLLSLLPTAYSSATVVQTRAGRRDDLRLYIPPGLSYTASHEFLRSILHNPQYDLRNVALVNDVDRAHLRISIEGSSSILRLIDKRATQYGHCSSFPSLDAHKDKIAHYLETASRYFWELGRTSEDIGLMDDIE</sequence>
<evidence type="ECO:0000313" key="3">
    <source>
        <dbReference type="EMBL" id="KDR80085.1"/>
    </source>
</evidence>
<dbReference type="GO" id="GO:0005737">
    <property type="term" value="C:cytoplasm"/>
    <property type="evidence" value="ECO:0007669"/>
    <property type="project" value="TreeGrafter"/>
</dbReference>
<name>A0A067TA57_GALM3</name>
<dbReference type="InterPro" id="IPR050452">
    <property type="entry name" value="Metacaspase"/>
</dbReference>
<dbReference type="HOGENOM" id="CLU_011935_2_0_1"/>
<feature type="non-terminal residue" evidence="3">
    <location>
        <position position="479"/>
    </location>
</feature>
<dbReference type="Gene3D" id="3.40.50.1460">
    <property type="match status" value="1"/>
</dbReference>
<dbReference type="GO" id="GO:0004197">
    <property type="term" value="F:cysteine-type endopeptidase activity"/>
    <property type="evidence" value="ECO:0007669"/>
    <property type="project" value="InterPro"/>
</dbReference>
<organism evidence="3 4">
    <name type="scientific">Galerina marginata (strain CBS 339.88)</name>
    <dbReference type="NCBI Taxonomy" id="685588"/>
    <lineage>
        <taxon>Eukaryota</taxon>
        <taxon>Fungi</taxon>
        <taxon>Dikarya</taxon>
        <taxon>Basidiomycota</taxon>
        <taxon>Agaricomycotina</taxon>
        <taxon>Agaricomycetes</taxon>
        <taxon>Agaricomycetidae</taxon>
        <taxon>Agaricales</taxon>
        <taxon>Agaricineae</taxon>
        <taxon>Strophariaceae</taxon>
        <taxon>Galerina</taxon>
    </lineage>
</organism>
<dbReference type="PANTHER" id="PTHR48104:SF30">
    <property type="entry name" value="METACASPASE-1"/>
    <property type="match status" value="1"/>
</dbReference>
<comment type="similarity">
    <text evidence="1">Belongs to the peptidase C14B family.</text>
</comment>
<accession>A0A067TA57</accession>
<gene>
    <name evidence="3" type="ORF">GALMADRAFT_92295</name>
</gene>
<feature type="domain" description="Peptidase C14 caspase" evidence="2">
    <location>
        <begin position="9"/>
        <end position="270"/>
    </location>
</feature>
<dbReference type="AlphaFoldDB" id="A0A067TA57"/>
<reference evidence="4" key="1">
    <citation type="journal article" date="2014" name="Proc. Natl. Acad. Sci. U.S.A.">
        <title>Extensive sampling of basidiomycete genomes demonstrates inadequacy of the white-rot/brown-rot paradigm for wood decay fungi.</title>
        <authorList>
            <person name="Riley R."/>
            <person name="Salamov A.A."/>
            <person name="Brown D.W."/>
            <person name="Nagy L.G."/>
            <person name="Floudas D."/>
            <person name="Held B.W."/>
            <person name="Levasseur A."/>
            <person name="Lombard V."/>
            <person name="Morin E."/>
            <person name="Otillar R."/>
            <person name="Lindquist E.A."/>
            <person name="Sun H."/>
            <person name="LaButti K.M."/>
            <person name="Schmutz J."/>
            <person name="Jabbour D."/>
            <person name="Luo H."/>
            <person name="Baker S.E."/>
            <person name="Pisabarro A.G."/>
            <person name="Walton J.D."/>
            <person name="Blanchette R.A."/>
            <person name="Henrissat B."/>
            <person name="Martin F."/>
            <person name="Cullen D."/>
            <person name="Hibbett D.S."/>
            <person name="Grigoriev I.V."/>
        </authorList>
    </citation>
    <scope>NUCLEOTIDE SEQUENCE [LARGE SCALE GENOMIC DNA]</scope>
    <source>
        <strain evidence="4">CBS 339.88</strain>
    </source>
</reference>
<evidence type="ECO:0000259" key="2">
    <source>
        <dbReference type="Pfam" id="PF00656"/>
    </source>
</evidence>
<dbReference type="GO" id="GO:0006508">
    <property type="term" value="P:proteolysis"/>
    <property type="evidence" value="ECO:0007669"/>
    <property type="project" value="InterPro"/>
</dbReference>
<dbReference type="InterPro" id="IPR011600">
    <property type="entry name" value="Pept_C14_caspase"/>
</dbReference>
<dbReference type="Pfam" id="PF00656">
    <property type="entry name" value="Peptidase_C14"/>
    <property type="match status" value="1"/>
</dbReference>
<dbReference type="OrthoDB" id="10255174at2759"/>
<dbReference type="PANTHER" id="PTHR48104">
    <property type="entry name" value="METACASPASE-4"/>
    <property type="match status" value="1"/>
</dbReference>
<dbReference type="Proteomes" id="UP000027222">
    <property type="component" value="Unassembled WGS sequence"/>
</dbReference>
<evidence type="ECO:0000313" key="4">
    <source>
        <dbReference type="Proteomes" id="UP000027222"/>
    </source>
</evidence>
<protein>
    <recommendedName>
        <fullName evidence="2">Peptidase C14 caspase domain-containing protein</fullName>
    </recommendedName>
</protein>
<proteinExistence type="inferred from homology"/>
<evidence type="ECO:0000256" key="1">
    <source>
        <dbReference type="ARBA" id="ARBA00009005"/>
    </source>
</evidence>
<dbReference type="EMBL" id="KL142372">
    <property type="protein sequence ID" value="KDR80085.1"/>
    <property type="molecule type" value="Genomic_DNA"/>
</dbReference>